<keyword evidence="3" id="KW-1185">Reference proteome</keyword>
<proteinExistence type="predicted"/>
<gene>
    <name evidence="2" type="ORF">ILEXP_LOCUS4819</name>
</gene>
<evidence type="ECO:0000256" key="1">
    <source>
        <dbReference type="SAM" id="MobiDB-lite"/>
    </source>
</evidence>
<evidence type="ECO:0000313" key="2">
    <source>
        <dbReference type="EMBL" id="CAK9137781.1"/>
    </source>
</evidence>
<sequence length="106" mass="11538">MPLNNLPEFYRAEGQSSSVENIDRDILSCGIEKLTSGGGGCSDYSVMDCLIGRRIEMGVSSKNSKKSVKMIKEAKLTGNGDSDREQSSRCRSMDCNSRSSSDDSNK</sequence>
<dbReference type="EMBL" id="CAUOFW020000837">
    <property type="protein sequence ID" value="CAK9137781.1"/>
    <property type="molecule type" value="Genomic_DNA"/>
</dbReference>
<comment type="caution">
    <text evidence="2">The sequence shown here is derived from an EMBL/GenBank/DDBJ whole genome shotgun (WGS) entry which is preliminary data.</text>
</comment>
<feature type="compositionally biased region" description="Basic and acidic residues" evidence="1">
    <location>
        <begin position="70"/>
        <end position="92"/>
    </location>
</feature>
<evidence type="ECO:0000313" key="3">
    <source>
        <dbReference type="Proteomes" id="UP001642360"/>
    </source>
</evidence>
<reference evidence="2 3" key="1">
    <citation type="submission" date="2024-02" db="EMBL/GenBank/DDBJ databases">
        <authorList>
            <person name="Vignale AGUSTIN F."/>
            <person name="Sosa J E."/>
            <person name="Modenutti C."/>
        </authorList>
    </citation>
    <scope>NUCLEOTIDE SEQUENCE [LARGE SCALE GENOMIC DNA]</scope>
</reference>
<feature type="region of interest" description="Disordered" evidence="1">
    <location>
        <begin position="61"/>
        <end position="106"/>
    </location>
</feature>
<organism evidence="2 3">
    <name type="scientific">Ilex paraguariensis</name>
    <name type="common">yerba mate</name>
    <dbReference type="NCBI Taxonomy" id="185542"/>
    <lineage>
        <taxon>Eukaryota</taxon>
        <taxon>Viridiplantae</taxon>
        <taxon>Streptophyta</taxon>
        <taxon>Embryophyta</taxon>
        <taxon>Tracheophyta</taxon>
        <taxon>Spermatophyta</taxon>
        <taxon>Magnoliopsida</taxon>
        <taxon>eudicotyledons</taxon>
        <taxon>Gunneridae</taxon>
        <taxon>Pentapetalae</taxon>
        <taxon>asterids</taxon>
        <taxon>campanulids</taxon>
        <taxon>Aquifoliales</taxon>
        <taxon>Aquifoliaceae</taxon>
        <taxon>Ilex</taxon>
    </lineage>
</organism>
<accession>A0ABC8QYF6</accession>
<dbReference type="AlphaFoldDB" id="A0ABC8QYF6"/>
<protein>
    <submittedName>
        <fullName evidence="2">Uncharacterized protein</fullName>
    </submittedName>
</protein>
<dbReference type="Proteomes" id="UP001642360">
    <property type="component" value="Unassembled WGS sequence"/>
</dbReference>
<name>A0ABC8QYF6_9AQUA</name>